<evidence type="ECO:0000256" key="6">
    <source>
        <dbReference type="ARBA" id="ARBA00022679"/>
    </source>
</evidence>
<dbReference type="InterPro" id="IPR004255">
    <property type="entry name" value="O-acyltransferase_WSD1_N"/>
</dbReference>
<sequence>MGAVLVLDGHGFDPAAAGRLLAGRAPGIPRLRQRLRPVPLGCGRPIWVHDPGFDARRHITHVTCPKPGDERALLHLAVEVVTRPLPPSAPPWAAVFVTGLAGDAVALILVVDHVLADGLGGLAILAGLLDDRDTAGGSPPAVPEPLSGSPDRSAPAVPELAAGTPDRSAPAVPGSAADAPDPPAPTIPELAADAFRARLRAVARLPGFLRDLRAAARAPGGLRPAPARGCSLLRPTGPERGVDVVRVDLAGLKAAAHRYGGTLNDAVLTAVTGALHTLLAARGESVEEISVAIPMTLRRAADIGHLGNEITPVTVRLPAAGDPGRRLRRISAVVGEEKSSLSHPSPIALLGPVFRLAARFGLHRRWMTRQRFMHTLVSNVPGPGRTMTLGGSAVRQVIPLPVSENGNMPVTFAVLSYAGTVVVSTIFDPATLPDAPVLTAALREELAALGEPRVGRPPSGPLEREATEVRSASARSGTR</sequence>
<evidence type="ECO:0000256" key="10">
    <source>
        <dbReference type="ARBA" id="ARBA00048109"/>
    </source>
</evidence>
<comment type="caution">
    <text evidence="14">The sequence shown here is derived from an EMBL/GenBank/DDBJ whole genome shotgun (WGS) entry which is preliminary data.</text>
</comment>
<evidence type="ECO:0000256" key="11">
    <source>
        <dbReference type="SAM" id="MobiDB-lite"/>
    </source>
</evidence>
<gene>
    <name evidence="14" type="ORF">Psi01_76310</name>
</gene>
<feature type="region of interest" description="Disordered" evidence="11">
    <location>
        <begin position="449"/>
        <end position="479"/>
    </location>
</feature>
<name>A0A8J3SM76_9ACTN</name>
<dbReference type="Pfam" id="PF03007">
    <property type="entry name" value="WS_DGAT_cat"/>
    <property type="match status" value="1"/>
</dbReference>
<comment type="similarity">
    <text evidence="3">Belongs to the long-chain O-acyltransferase family.</text>
</comment>
<dbReference type="Proteomes" id="UP000619788">
    <property type="component" value="Unassembled WGS sequence"/>
</dbReference>
<dbReference type="GO" id="GO:0071731">
    <property type="term" value="P:response to nitric oxide"/>
    <property type="evidence" value="ECO:0007669"/>
    <property type="project" value="TreeGrafter"/>
</dbReference>
<dbReference type="SUPFAM" id="SSF52777">
    <property type="entry name" value="CoA-dependent acyltransferases"/>
    <property type="match status" value="2"/>
</dbReference>
<keyword evidence="7" id="KW-0319">Glycerol metabolism</keyword>
<dbReference type="Pfam" id="PF06974">
    <property type="entry name" value="WS_DGAT_C"/>
    <property type="match status" value="1"/>
</dbReference>
<evidence type="ECO:0000259" key="13">
    <source>
        <dbReference type="Pfam" id="PF06974"/>
    </source>
</evidence>
<dbReference type="InterPro" id="IPR045034">
    <property type="entry name" value="O-acyltransferase_WSD1-like"/>
</dbReference>
<evidence type="ECO:0000256" key="4">
    <source>
        <dbReference type="ARBA" id="ARBA00013244"/>
    </source>
</evidence>
<keyword evidence="15" id="KW-1185">Reference proteome</keyword>
<dbReference type="UniPathway" id="UPA00282"/>
<feature type="compositionally biased region" description="Low complexity" evidence="11">
    <location>
        <begin position="169"/>
        <end position="179"/>
    </location>
</feature>
<evidence type="ECO:0000256" key="3">
    <source>
        <dbReference type="ARBA" id="ARBA00009587"/>
    </source>
</evidence>
<dbReference type="AlphaFoldDB" id="A0A8J3SM76"/>
<keyword evidence="6" id="KW-0808">Transferase</keyword>
<comment type="pathway">
    <text evidence="2">Lipid metabolism.</text>
</comment>
<keyword evidence="8" id="KW-0443">Lipid metabolism</keyword>
<evidence type="ECO:0000256" key="1">
    <source>
        <dbReference type="ARBA" id="ARBA00004771"/>
    </source>
</evidence>
<comment type="catalytic activity">
    <reaction evidence="10">
        <text>an acyl-CoA + a 1,2-diacyl-sn-glycerol = a triacyl-sn-glycerol + CoA</text>
        <dbReference type="Rhea" id="RHEA:10868"/>
        <dbReference type="ChEBI" id="CHEBI:17815"/>
        <dbReference type="ChEBI" id="CHEBI:57287"/>
        <dbReference type="ChEBI" id="CHEBI:58342"/>
        <dbReference type="ChEBI" id="CHEBI:64615"/>
        <dbReference type="EC" id="2.3.1.20"/>
    </reaction>
</comment>
<feature type="region of interest" description="Disordered" evidence="11">
    <location>
        <begin position="135"/>
        <end position="184"/>
    </location>
</feature>
<evidence type="ECO:0000256" key="2">
    <source>
        <dbReference type="ARBA" id="ARBA00005189"/>
    </source>
</evidence>
<feature type="domain" description="O-acyltransferase WSD1-like N-terminal" evidence="12">
    <location>
        <begin position="21"/>
        <end position="267"/>
    </location>
</feature>
<evidence type="ECO:0000256" key="8">
    <source>
        <dbReference type="ARBA" id="ARBA00023098"/>
    </source>
</evidence>
<protein>
    <recommendedName>
        <fullName evidence="4">diacylglycerol O-acyltransferase</fullName>
        <ecNumber evidence="4">2.3.1.20</ecNumber>
    </recommendedName>
</protein>
<evidence type="ECO:0000313" key="15">
    <source>
        <dbReference type="Proteomes" id="UP000619788"/>
    </source>
</evidence>
<dbReference type="GO" id="GO:0006071">
    <property type="term" value="P:glycerol metabolic process"/>
    <property type="evidence" value="ECO:0007669"/>
    <property type="project" value="UniProtKB-KW"/>
</dbReference>
<organism evidence="14 15">
    <name type="scientific">Planobispora siamensis</name>
    <dbReference type="NCBI Taxonomy" id="936338"/>
    <lineage>
        <taxon>Bacteria</taxon>
        <taxon>Bacillati</taxon>
        <taxon>Actinomycetota</taxon>
        <taxon>Actinomycetes</taxon>
        <taxon>Streptosporangiales</taxon>
        <taxon>Streptosporangiaceae</taxon>
        <taxon>Planobispora</taxon>
    </lineage>
</organism>
<feature type="domain" description="O-acyltransferase WSD1 C-terminal" evidence="13">
    <location>
        <begin position="307"/>
        <end position="449"/>
    </location>
</feature>
<comment type="pathway">
    <text evidence="1">Glycerolipid metabolism; triacylglycerol biosynthesis.</text>
</comment>
<accession>A0A8J3SM76</accession>
<evidence type="ECO:0000256" key="7">
    <source>
        <dbReference type="ARBA" id="ARBA00022798"/>
    </source>
</evidence>
<dbReference type="PANTHER" id="PTHR31650">
    <property type="entry name" value="O-ACYLTRANSFERASE (WSD1-LIKE) FAMILY PROTEIN"/>
    <property type="match status" value="1"/>
</dbReference>
<evidence type="ECO:0000256" key="5">
    <source>
        <dbReference type="ARBA" id="ARBA00022516"/>
    </source>
</evidence>
<evidence type="ECO:0000256" key="9">
    <source>
        <dbReference type="ARBA" id="ARBA00023315"/>
    </source>
</evidence>
<dbReference type="GO" id="GO:0005886">
    <property type="term" value="C:plasma membrane"/>
    <property type="evidence" value="ECO:0007669"/>
    <property type="project" value="TreeGrafter"/>
</dbReference>
<evidence type="ECO:0000313" key="14">
    <source>
        <dbReference type="EMBL" id="GIH97001.1"/>
    </source>
</evidence>
<dbReference type="GO" id="GO:0051701">
    <property type="term" value="P:biological process involved in interaction with host"/>
    <property type="evidence" value="ECO:0007669"/>
    <property type="project" value="TreeGrafter"/>
</dbReference>
<keyword evidence="5" id="KW-0444">Lipid biosynthesis</keyword>
<dbReference type="GO" id="GO:0019432">
    <property type="term" value="P:triglyceride biosynthetic process"/>
    <property type="evidence" value="ECO:0007669"/>
    <property type="project" value="UniProtKB-UniPathway"/>
</dbReference>
<dbReference type="EMBL" id="BOOJ01000075">
    <property type="protein sequence ID" value="GIH97001.1"/>
    <property type="molecule type" value="Genomic_DNA"/>
</dbReference>
<keyword evidence="9" id="KW-0012">Acyltransferase</keyword>
<dbReference type="InterPro" id="IPR009721">
    <property type="entry name" value="O-acyltransferase_WSD1_C"/>
</dbReference>
<reference evidence="14 15" key="1">
    <citation type="submission" date="2021-01" db="EMBL/GenBank/DDBJ databases">
        <title>Whole genome shotgun sequence of Planobispora siamensis NBRC 107568.</title>
        <authorList>
            <person name="Komaki H."/>
            <person name="Tamura T."/>
        </authorList>
    </citation>
    <scope>NUCLEOTIDE SEQUENCE [LARGE SCALE GENOMIC DNA]</scope>
    <source>
        <strain evidence="14 15">NBRC 107568</strain>
    </source>
</reference>
<dbReference type="GO" id="GO:0001666">
    <property type="term" value="P:response to hypoxia"/>
    <property type="evidence" value="ECO:0007669"/>
    <property type="project" value="TreeGrafter"/>
</dbReference>
<evidence type="ECO:0000259" key="12">
    <source>
        <dbReference type="Pfam" id="PF03007"/>
    </source>
</evidence>
<dbReference type="GO" id="GO:0004144">
    <property type="term" value="F:diacylglycerol O-acyltransferase activity"/>
    <property type="evidence" value="ECO:0007669"/>
    <property type="project" value="UniProtKB-EC"/>
</dbReference>
<dbReference type="PANTHER" id="PTHR31650:SF1">
    <property type="entry name" value="WAX ESTER SYNTHASE_DIACYLGLYCEROL ACYLTRANSFERASE 4-RELATED"/>
    <property type="match status" value="1"/>
</dbReference>
<proteinExistence type="inferred from homology"/>
<dbReference type="EC" id="2.3.1.20" evidence="4"/>